<evidence type="ECO:0000313" key="3">
    <source>
        <dbReference type="EMBL" id="CAK1579943.1"/>
    </source>
</evidence>
<accession>A0AAV1KA31</accession>
<gene>
    <name evidence="3" type="ORF">PARMNEM_LOCUS1813</name>
</gene>
<comment type="caution">
    <text evidence="3">The sequence shown here is derived from an EMBL/GenBank/DDBJ whole genome shotgun (WGS) entry which is preliminary data.</text>
</comment>
<dbReference type="PANTHER" id="PTHR46599">
    <property type="entry name" value="PIGGYBAC TRANSPOSABLE ELEMENT-DERIVED PROTEIN 4"/>
    <property type="match status" value="1"/>
</dbReference>
<name>A0AAV1KA31_9NEOP</name>
<evidence type="ECO:0000313" key="4">
    <source>
        <dbReference type="Proteomes" id="UP001314205"/>
    </source>
</evidence>
<dbReference type="Proteomes" id="UP001314205">
    <property type="component" value="Unassembled WGS sequence"/>
</dbReference>
<organism evidence="3 4">
    <name type="scientific">Parnassius mnemosyne</name>
    <name type="common">clouded apollo</name>
    <dbReference type="NCBI Taxonomy" id="213953"/>
    <lineage>
        <taxon>Eukaryota</taxon>
        <taxon>Metazoa</taxon>
        <taxon>Ecdysozoa</taxon>
        <taxon>Arthropoda</taxon>
        <taxon>Hexapoda</taxon>
        <taxon>Insecta</taxon>
        <taxon>Pterygota</taxon>
        <taxon>Neoptera</taxon>
        <taxon>Endopterygota</taxon>
        <taxon>Lepidoptera</taxon>
        <taxon>Glossata</taxon>
        <taxon>Ditrysia</taxon>
        <taxon>Papilionoidea</taxon>
        <taxon>Papilionidae</taxon>
        <taxon>Parnassiinae</taxon>
        <taxon>Parnassini</taxon>
        <taxon>Parnassius</taxon>
        <taxon>Driopa</taxon>
    </lineage>
</organism>
<evidence type="ECO:0000259" key="2">
    <source>
        <dbReference type="Pfam" id="PF13843"/>
    </source>
</evidence>
<keyword evidence="4" id="KW-1185">Reference proteome</keyword>
<feature type="domain" description="PiggyBac transposable element-derived protein" evidence="2">
    <location>
        <begin position="118"/>
        <end position="472"/>
    </location>
</feature>
<feature type="compositionally biased region" description="Acidic residues" evidence="1">
    <location>
        <begin position="46"/>
        <end position="55"/>
    </location>
</feature>
<feature type="region of interest" description="Disordered" evidence="1">
    <location>
        <begin position="1"/>
        <end position="69"/>
    </location>
</feature>
<feature type="compositionally biased region" description="Basic and acidic residues" evidence="1">
    <location>
        <begin position="34"/>
        <end position="45"/>
    </location>
</feature>
<reference evidence="3 4" key="1">
    <citation type="submission" date="2023-11" db="EMBL/GenBank/DDBJ databases">
        <authorList>
            <person name="Hedman E."/>
            <person name="Englund M."/>
            <person name="Stromberg M."/>
            <person name="Nyberg Akerstrom W."/>
            <person name="Nylinder S."/>
            <person name="Jareborg N."/>
            <person name="Kallberg Y."/>
            <person name="Kronander E."/>
        </authorList>
    </citation>
    <scope>NUCLEOTIDE SEQUENCE [LARGE SCALE GENOMIC DNA]</scope>
</reference>
<dbReference type="Pfam" id="PF13843">
    <property type="entry name" value="DDE_Tnp_1_7"/>
    <property type="match status" value="1"/>
</dbReference>
<dbReference type="PANTHER" id="PTHR46599:SF6">
    <property type="entry name" value="DUAL SPECIFICITY PHOSPHATASE 26"/>
    <property type="match status" value="1"/>
</dbReference>
<feature type="compositionally biased region" description="Basic and acidic residues" evidence="1">
    <location>
        <begin position="1"/>
        <end position="14"/>
    </location>
</feature>
<dbReference type="EMBL" id="CAVLGL010000013">
    <property type="protein sequence ID" value="CAK1579943.1"/>
    <property type="molecule type" value="Genomic_DNA"/>
</dbReference>
<evidence type="ECO:0000256" key="1">
    <source>
        <dbReference type="SAM" id="MobiDB-lite"/>
    </source>
</evidence>
<dbReference type="InterPro" id="IPR029526">
    <property type="entry name" value="PGBD"/>
</dbReference>
<feature type="compositionally biased region" description="Acidic residues" evidence="1">
    <location>
        <begin position="15"/>
        <end position="33"/>
    </location>
</feature>
<sequence length="581" mass="67098">MDRKMEENMLRWLEEESDQDDLIVSEEEEDLREEENIIHSPHGTDTEQEDDENDEISGQNNSDSDDSVPLADFATYKSRNETEWRKHPFPATRVRSHNIIQKPLGPKGTACNASTLLQCFELFLDPDVFESLVNCTNIYINTIKTKYQRERDAKPTNLTEMRAFVGLLIVIGANRSGRQNLRDFWDNSNGTGFELVYLTMSINRFRFLLRSLRFDDIRDRPQRQEIDKLAAIRCFIEGMKNRCLEYYTPSEHMTLDEQLVAFRGRCGFIMYLPNKPAKFGIKIFMVVDTKCPYIYNFEVYCGEQPEGPFRVSNKVADVTKRLLEPLINMGCNVTMDNWFTSYPVALQLLEERITVVGTLKSNKPEIPTSFKTSQGRQINSSLFGFQKECTLVSYVPKRNKTVLLLSTMHHDEAIDATTGDAKKPEIITFYNHTKCGVDIVDRMCRQYDVSRNSRRWPLTLFFNFLNIAAINGLVIHQLNNSNENIIRRIFLQTLGFELVKPLILERIYQDNVPGSIKTRAKLLLNISEAPQQGNIVIRGGVARCAFCSRIRDRSTRKTCSKCYRRICTDHQILICPSCNEN</sequence>
<protein>
    <recommendedName>
        <fullName evidence="2">PiggyBac transposable element-derived protein domain-containing protein</fullName>
    </recommendedName>
</protein>
<dbReference type="AlphaFoldDB" id="A0AAV1KA31"/>
<proteinExistence type="predicted"/>